<evidence type="ECO:0000313" key="4">
    <source>
        <dbReference type="Proteomes" id="UP000288943"/>
    </source>
</evidence>
<gene>
    <name evidence="2" type="ORF">M5X16_18510</name>
    <name evidence="3" type="ORF">PC41400_26500</name>
</gene>
<dbReference type="EMBL" id="CP026520">
    <property type="protein sequence ID" value="QAV21029.1"/>
    <property type="molecule type" value="Genomic_DNA"/>
</dbReference>
<reference evidence="2 5" key="2">
    <citation type="submission" date="2022-05" db="EMBL/GenBank/DDBJ databases">
        <title>Genome Sequencing of Bee-Associated Microbes.</title>
        <authorList>
            <person name="Dunlap C."/>
        </authorList>
    </citation>
    <scope>NUCLEOTIDE SEQUENCE [LARGE SCALE GENOMIC DNA]</scope>
    <source>
        <strain evidence="2 5">NRRL B-23120</strain>
    </source>
</reference>
<sequence length="318" mass="35234">MNSSADGRSVPSFVYSFACHEDEKELCMLELRTLLGVRPQDGWAESPLELDPSRSPFIRHRLEVRLQAASLDELAERAKTLDLNGDTFKLLYVEAEGKASYDERRAIERRIGQHVRGKADMKQPRHLLGAAYAGGRWVLGPCRRSEAVWLAHNSKPRQYSTALSTRVARAAVNIAVPDPAGIRAVDPCCGIGTVLVEALSMGIDIVGRDLNPLAVRGARENLAHFGYPDVVKISDIRDLDGAYDALLLDMPYNLCSVISTEEQLEMLRSARRLSPRAVVISAEPVDAALERAGFAVKDRCVVRKGSFERQIIVCERLR</sequence>
<dbReference type="AlphaFoldDB" id="A0A410X340"/>
<dbReference type="Proteomes" id="UP001527202">
    <property type="component" value="Unassembled WGS sequence"/>
</dbReference>
<feature type="domain" description="Ribosomal RNA large subunit methyltransferase K/L-like methyltransferase" evidence="1">
    <location>
        <begin position="155"/>
        <end position="265"/>
    </location>
</feature>
<evidence type="ECO:0000313" key="2">
    <source>
        <dbReference type="EMBL" id="MCY9597761.1"/>
    </source>
</evidence>
<keyword evidence="3" id="KW-0808">Transferase</keyword>
<dbReference type="SUPFAM" id="SSF53335">
    <property type="entry name" value="S-adenosyl-L-methionine-dependent methyltransferases"/>
    <property type="match status" value="1"/>
</dbReference>
<evidence type="ECO:0000259" key="1">
    <source>
        <dbReference type="Pfam" id="PF01170"/>
    </source>
</evidence>
<dbReference type="KEGG" id="pchi:PC41400_26500"/>
<dbReference type="PANTHER" id="PTHR14911">
    <property type="entry name" value="THUMP DOMAIN-CONTAINING"/>
    <property type="match status" value="1"/>
</dbReference>
<dbReference type="CDD" id="cd02440">
    <property type="entry name" value="AdoMet_MTases"/>
    <property type="match status" value="1"/>
</dbReference>
<dbReference type="RefSeq" id="WP_042234613.1">
    <property type="nucleotide sequence ID" value="NZ_CP026520.1"/>
</dbReference>
<dbReference type="Proteomes" id="UP000288943">
    <property type="component" value="Chromosome"/>
</dbReference>
<dbReference type="PANTHER" id="PTHR14911:SF13">
    <property type="entry name" value="TRNA (GUANINE(6)-N2)-METHYLTRANSFERASE THUMP3"/>
    <property type="match status" value="1"/>
</dbReference>
<reference evidence="3 4" key="1">
    <citation type="submission" date="2018-01" db="EMBL/GenBank/DDBJ databases">
        <title>The whole genome sequencing and assembly of Paenibacillus chitinolyticus KCCM 41400 strain.</title>
        <authorList>
            <person name="Kim J.-Y."/>
            <person name="Park M.-K."/>
            <person name="Lee Y.-J."/>
            <person name="Yi H."/>
            <person name="Bahn Y.-S."/>
            <person name="Kim J.F."/>
            <person name="Lee D.-W."/>
        </authorList>
    </citation>
    <scope>NUCLEOTIDE SEQUENCE [LARGE SCALE GENOMIC DNA]</scope>
    <source>
        <strain evidence="3 4">KCCM 41400</strain>
    </source>
</reference>
<dbReference type="InterPro" id="IPR029063">
    <property type="entry name" value="SAM-dependent_MTases_sf"/>
</dbReference>
<keyword evidence="5" id="KW-1185">Reference proteome</keyword>
<dbReference type="InterPro" id="IPR000241">
    <property type="entry name" value="RlmKL-like_Mtase"/>
</dbReference>
<dbReference type="GO" id="GO:0030488">
    <property type="term" value="P:tRNA methylation"/>
    <property type="evidence" value="ECO:0007669"/>
    <property type="project" value="TreeGrafter"/>
</dbReference>
<organism evidence="3 4">
    <name type="scientific">Paenibacillus chitinolyticus</name>
    <dbReference type="NCBI Taxonomy" id="79263"/>
    <lineage>
        <taxon>Bacteria</taxon>
        <taxon>Bacillati</taxon>
        <taxon>Bacillota</taxon>
        <taxon>Bacilli</taxon>
        <taxon>Bacillales</taxon>
        <taxon>Paenibacillaceae</taxon>
        <taxon>Paenibacillus</taxon>
    </lineage>
</organism>
<evidence type="ECO:0000313" key="3">
    <source>
        <dbReference type="EMBL" id="QAV21029.1"/>
    </source>
</evidence>
<dbReference type="Pfam" id="PF01170">
    <property type="entry name" value="UPF0020"/>
    <property type="match status" value="1"/>
</dbReference>
<dbReference type="GeneID" id="95378345"/>
<evidence type="ECO:0000313" key="5">
    <source>
        <dbReference type="Proteomes" id="UP001527202"/>
    </source>
</evidence>
<dbReference type="OrthoDB" id="9791556at2"/>
<accession>A0A410X340</accession>
<protein>
    <submittedName>
        <fullName evidence="2 3">RNA methyltransferase</fullName>
    </submittedName>
</protein>
<name>A0A410X340_9BACL</name>
<dbReference type="GO" id="GO:0016423">
    <property type="term" value="F:tRNA (guanine) methyltransferase activity"/>
    <property type="evidence" value="ECO:0007669"/>
    <property type="project" value="TreeGrafter"/>
</dbReference>
<proteinExistence type="predicted"/>
<keyword evidence="3" id="KW-0489">Methyltransferase</keyword>
<dbReference type="Gene3D" id="3.40.50.150">
    <property type="entry name" value="Vaccinia Virus protein VP39"/>
    <property type="match status" value="1"/>
</dbReference>
<dbReference type="EMBL" id="JAMDMJ010000024">
    <property type="protein sequence ID" value="MCY9597761.1"/>
    <property type="molecule type" value="Genomic_DNA"/>
</dbReference>